<name>A0AA40ZVX9_9SPHN</name>
<reference evidence="2 4" key="1">
    <citation type="submission" date="2020-08" db="EMBL/GenBank/DDBJ databases">
        <title>Genomic Encyclopedia of Type Strains, Phase IV (KMG-IV): sequencing the most valuable type-strain genomes for metagenomic binning, comparative biology and taxonomic classification.</title>
        <authorList>
            <person name="Goeker M."/>
        </authorList>
    </citation>
    <scope>NUCLEOTIDE SEQUENCE [LARGE SCALE GENOMIC DNA]</scope>
    <source>
        <strain evidence="2 4">DSM 14562</strain>
    </source>
</reference>
<dbReference type="InterPro" id="IPR036388">
    <property type="entry name" value="WH-like_DNA-bd_sf"/>
</dbReference>
<dbReference type="SUPFAM" id="SSF46785">
    <property type="entry name" value="Winged helix' DNA-binding domain"/>
    <property type="match status" value="1"/>
</dbReference>
<dbReference type="InterPro" id="IPR006199">
    <property type="entry name" value="LexA_DNA-bd_dom"/>
</dbReference>
<dbReference type="InterPro" id="IPR036390">
    <property type="entry name" value="WH_DNA-bd_sf"/>
</dbReference>
<evidence type="ECO:0000313" key="2">
    <source>
        <dbReference type="EMBL" id="MBB4611511.1"/>
    </source>
</evidence>
<organism evidence="3 5">
    <name type="scientific">Sphingomonas yabuuchiae</name>
    <dbReference type="NCBI Taxonomy" id="172044"/>
    <lineage>
        <taxon>Bacteria</taxon>
        <taxon>Pseudomonadati</taxon>
        <taxon>Pseudomonadota</taxon>
        <taxon>Alphaproteobacteria</taxon>
        <taxon>Sphingomonadales</taxon>
        <taxon>Sphingomonadaceae</taxon>
        <taxon>Sphingomonas</taxon>
    </lineage>
</organism>
<reference evidence="3" key="2">
    <citation type="submission" date="2021-01" db="EMBL/GenBank/DDBJ databases">
        <title>Genome Sequencing of Type Strains.</title>
        <authorList>
            <person name="Lemaire J.F."/>
            <person name="Inderbitzin P."/>
            <person name="Collins S.B."/>
            <person name="Wespe N."/>
            <person name="Knight-Connoni V."/>
        </authorList>
    </citation>
    <scope>NUCLEOTIDE SEQUENCE</scope>
    <source>
        <strain evidence="3">DSM 14562</strain>
    </source>
</reference>
<dbReference type="Proteomes" id="UP000704529">
    <property type="component" value="Unassembled WGS sequence"/>
</dbReference>
<dbReference type="EMBL" id="JACHNX010000031">
    <property type="protein sequence ID" value="MBB4611511.1"/>
    <property type="molecule type" value="Genomic_DNA"/>
</dbReference>
<dbReference type="EMBL" id="JAFHKU010000090">
    <property type="protein sequence ID" value="MBN3556953.1"/>
    <property type="molecule type" value="Genomic_DNA"/>
</dbReference>
<gene>
    <name evidence="2" type="ORF">GGQ89_003759</name>
    <name evidence="3" type="ORF">JYA60_01730</name>
</gene>
<evidence type="ECO:0000313" key="4">
    <source>
        <dbReference type="Proteomes" id="UP000584663"/>
    </source>
</evidence>
<dbReference type="AlphaFoldDB" id="A0AA40ZVX9"/>
<proteinExistence type="predicted"/>
<dbReference type="RefSeq" id="WP_184106847.1">
    <property type="nucleotide sequence ID" value="NZ_JACHNX010000031.1"/>
</dbReference>
<evidence type="ECO:0000259" key="1">
    <source>
        <dbReference type="Pfam" id="PF01726"/>
    </source>
</evidence>
<evidence type="ECO:0000313" key="5">
    <source>
        <dbReference type="Proteomes" id="UP000704529"/>
    </source>
</evidence>
<comment type="caution">
    <text evidence="3">The sequence shown here is derived from an EMBL/GenBank/DDBJ whole genome shotgun (WGS) entry which is preliminary data.</text>
</comment>
<dbReference type="Pfam" id="PF01726">
    <property type="entry name" value="LexA_DNA_bind"/>
    <property type="match status" value="1"/>
</dbReference>
<feature type="domain" description="LexA repressor DNA-binding" evidence="1">
    <location>
        <begin position="14"/>
        <end position="67"/>
    </location>
</feature>
<protein>
    <submittedName>
        <fullName evidence="2 3">Transcriptional regulator</fullName>
    </submittedName>
</protein>
<dbReference type="GO" id="GO:0006508">
    <property type="term" value="P:proteolysis"/>
    <property type="evidence" value="ECO:0007669"/>
    <property type="project" value="InterPro"/>
</dbReference>
<accession>A0AA40ZVX9</accession>
<evidence type="ECO:0000313" key="3">
    <source>
        <dbReference type="EMBL" id="MBN3556953.1"/>
    </source>
</evidence>
<dbReference type="Proteomes" id="UP000584663">
    <property type="component" value="Unassembled WGS sequence"/>
</dbReference>
<dbReference type="GO" id="GO:0004252">
    <property type="term" value="F:serine-type endopeptidase activity"/>
    <property type="evidence" value="ECO:0007669"/>
    <property type="project" value="InterPro"/>
</dbReference>
<keyword evidence="4" id="KW-1185">Reference proteome</keyword>
<sequence>MDEQLRLQPAMVSRRLLVLTFIRAYVDRWGGSPSIGEIAQGIGASRTRVQAALRSLEQDKQIIRRPGARGIMLPDRLEEAVRDLRAAGFIVDDDIVRGPFPILPLAPELDYDPG</sequence>
<dbReference type="Gene3D" id="1.10.10.10">
    <property type="entry name" value="Winged helix-like DNA-binding domain superfamily/Winged helix DNA-binding domain"/>
    <property type="match status" value="1"/>
</dbReference>